<proteinExistence type="predicted"/>
<dbReference type="EMBL" id="MT143991">
    <property type="protein sequence ID" value="QJA45493.1"/>
    <property type="molecule type" value="Genomic_DNA"/>
</dbReference>
<protein>
    <recommendedName>
        <fullName evidence="3">DUF551 domain-containing protein</fullName>
    </recommendedName>
</protein>
<evidence type="ECO:0000313" key="1">
    <source>
        <dbReference type="EMBL" id="QJA45493.1"/>
    </source>
</evidence>
<organism evidence="1">
    <name type="scientific">viral metagenome</name>
    <dbReference type="NCBI Taxonomy" id="1070528"/>
    <lineage>
        <taxon>unclassified sequences</taxon>
        <taxon>metagenomes</taxon>
        <taxon>organismal metagenomes</taxon>
    </lineage>
</organism>
<reference evidence="1" key="1">
    <citation type="submission" date="2020-03" db="EMBL/GenBank/DDBJ databases">
        <title>The deep terrestrial virosphere.</title>
        <authorList>
            <person name="Holmfeldt K."/>
            <person name="Nilsson E."/>
            <person name="Simone D."/>
            <person name="Lopez-Fernandez M."/>
            <person name="Wu X."/>
            <person name="de Brujin I."/>
            <person name="Lundin D."/>
            <person name="Andersson A."/>
            <person name="Bertilsson S."/>
            <person name="Dopson M."/>
        </authorList>
    </citation>
    <scope>NUCLEOTIDE SEQUENCE</scope>
    <source>
        <strain evidence="1">TM448A00243</strain>
        <strain evidence="2">TM448B00304</strain>
    </source>
</reference>
<gene>
    <name evidence="1" type="ORF">TM448A00243_0042</name>
    <name evidence="2" type="ORF">TM448B00304_0028</name>
</gene>
<name>A0A6H1ZC59_9ZZZZ</name>
<evidence type="ECO:0000313" key="2">
    <source>
        <dbReference type="EMBL" id="QJH94849.1"/>
    </source>
</evidence>
<accession>A0A6H1ZC59</accession>
<evidence type="ECO:0008006" key="3">
    <source>
        <dbReference type="Google" id="ProtNLM"/>
    </source>
</evidence>
<sequence length="89" mass="10316">MTQLDERNGWHVVAEGDVPDTTRDVWIMGKYMLFVGSMPQDYIGWHNSNGWFNSFTRDELYEPPALWHEIEVPHVPIDLAEESVAVMPL</sequence>
<dbReference type="AlphaFoldDB" id="A0A6H1ZC59"/>
<dbReference type="EMBL" id="MT144607">
    <property type="protein sequence ID" value="QJH94849.1"/>
    <property type="molecule type" value="Genomic_DNA"/>
</dbReference>